<proteinExistence type="predicted"/>
<dbReference type="EMBL" id="BTRK01000001">
    <property type="protein sequence ID" value="GMR30390.1"/>
    <property type="molecule type" value="Genomic_DNA"/>
</dbReference>
<dbReference type="Proteomes" id="UP001328107">
    <property type="component" value="Unassembled WGS sequence"/>
</dbReference>
<keyword evidence="3" id="KW-1185">Reference proteome</keyword>
<accession>A0AAN4Z479</accession>
<comment type="caution">
    <text evidence="2">The sequence shown here is derived from an EMBL/GenBank/DDBJ whole genome shotgun (WGS) entry which is preliminary data.</text>
</comment>
<feature type="region of interest" description="Disordered" evidence="1">
    <location>
        <begin position="1"/>
        <end position="23"/>
    </location>
</feature>
<evidence type="ECO:0000313" key="3">
    <source>
        <dbReference type="Proteomes" id="UP001328107"/>
    </source>
</evidence>
<feature type="non-terminal residue" evidence="2">
    <location>
        <position position="1"/>
    </location>
</feature>
<protein>
    <submittedName>
        <fullName evidence="2">Uncharacterized protein</fullName>
    </submittedName>
</protein>
<organism evidence="2 3">
    <name type="scientific">Pristionchus mayeri</name>
    <dbReference type="NCBI Taxonomy" id="1317129"/>
    <lineage>
        <taxon>Eukaryota</taxon>
        <taxon>Metazoa</taxon>
        <taxon>Ecdysozoa</taxon>
        <taxon>Nematoda</taxon>
        <taxon>Chromadorea</taxon>
        <taxon>Rhabditida</taxon>
        <taxon>Rhabditina</taxon>
        <taxon>Diplogasteromorpha</taxon>
        <taxon>Diplogasteroidea</taxon>
        <taxon>Neodiplogasteridae</taxon>
        <taxon>Pristionchus</taxon>
    </lineage>
</organism>
<sequence>ERFVRNHWTKPSSPQTSEPVGVKATEKARRATRFCLSRVSRRPSASSGCFRQFSPRLSASCISTSYSSASCCRCRSVSSASWPFARSFRWLCITVNVSSQSAIPALRHLHYIIDILLVSGFLRPAIASAFPCLVYMSALALFVTSTSIPIDPEEVLHLPALLSLLKI</sequence>
<feature type="compositionally biased region" description="Polar residues" evidence="1">
    <location>
        <begin position="9"/>
        <end position="18"/>
    </location>
</feature>
<reference evidence="3" key="1">
    <citation type="submission" date="2022-10" db="EMBL/GenBank/DDBJ databases">
        <title>Genome assembly of Pristionchus species.</title>
        <authorList>
            <person name="Yoshida K."/>
            <person name="Sommer R.J."/>
        </authorList>
    </citation>
    <scope>NUCLEOTIDE SEQUENCE [LARGE SCALE GENOMIC DNA]</scope>
    <source>
        <strain evidence="3">RS5460</strain>
    </source>
</reference>
<gene>
    <name evidence="2" type="ORF">PMAYCL1PPCAC_00585</name>
</gene>
<evidence type="ECO:0000256" key="1">
    <source>
        <dbReference type="SAM" id="MobiDB-lite"/>
    </source>
</evidence>
<name>A0AAN4Z479_9BILA</name>
<dbReference type="AlphaFoldDB" id="A0AAN4Z479"/>
<evidence type="ECO:0000313" key="2">
    <source>
        <dbReference type="EMBL" id="GMR30390.1"/>
    </source>
</evidence>